<sequence length="273" mass="32802">MMSSYDQQKEKHIKDNFIYLEEYEVFALKSLFKEPIRPMNNHFLLALKDRDETCLFFLKKDFTLVNKADYEKIKFRFLEKLDQRYAIDQTNNLYIIPPTKTKKPIVQKIVQLKFDDQNSINDAISIYSKNYKFYQTKELQFDGIQLKDFADSSVIEEYFPFYVQKFNNDQIEECYHLVQFNEKEKANKILKIQKLHLSNFSQMTWDDAKSIDDIEQFQLKINLKLENLRKDDRFERLIDKDTVLLKIGGSIKLSEIFNNQYSYGVFLIDEIND</sequence>
<organism evidence="1 2">
    <name type="scientific">Stylonychia lemnae</name>
    <name type="common">Ciliate</name>
    <dbReference type="NCBI Taxonomy" id="5949"/>
    <lineage>
        <taxon>Eukaryota</taxon>
        <taxon>Sar</taxon>
        <taxon>Alveolata</taxon>
        <taxon>Ciliophora</taxon>
        <taxon>Intramacronucleata</taxon>
        <taxon>Spirotrichea</taxon>
        <taxon>Stichotrichia</taxon>
        <taxon>Sporadotrichida</taxon>
        <taxon>Oxytrichidae</taxon>
        <taxon>Stylonychinae</taxon>
        <taxon>Stylonychia</taxon>
    </lineage>
</organism>
<protein>
    <submittedName>
        <fullName evidence="1">Uncharacterized protein</fullName>
    </submittedName>
</protein>
<gene>
    <name evidence="1" type="primary">Contig14979.g15965</name>
    <name evidence="1" type="ORF">STYLEM_12539</name>
</gene>
<accession>A0A078ANJ0</accession>
<keyword evidence="2" id="KW-1185">Reference proteome</keyword>
<evidence type="ECO:0000313" key="1">
    <source>
        <dbReference type="EMBL" id="CDW83491.1"/>
    </source>
</evidence>
<dbReference type="AlphaFoldDB" id="A0A078ANJ0"/>
<dbReference type="EMBL" id="CCKQ01011892">
    <property type="protein sequence ID" value="CDW83491.1"/>
    <property type="molecule type" value="Genomic_DNA"/>
</dbReference>
<dbReference type="Proteomes" id="UP000039865">
    <property type="component" value="Unassembled WGS sequence"/>
</dbReference>
<proteinExistence type="predicted"/>
<name>A0A078ANJ0_STYLE</name>
<reference evidence="1 2" key="1">
    <citation type="submission" date="2014-06" db="EMBL/GenBank/DDBJ databases">
        <authorList>
            <person name="Swart Estienne"/>
        </authorList>
    </citation>
    <scope>NUCLEOTIDE SEQUENCE [LARGE SCALE GENOMIC DNA]</scope>
    <source>
        <strain evidence="1 2">130c</strain>
    </source>
</reference>
<dbReference type="InParanoid" id="A0A078ANJ0"/>
<evidence type="ECO:0000313" key="2">
    <source>
        <dbReference type="Proteomes" id="UP000039865"/>
    </source>
</evidence>